<protein>
    <submittedName>
        <fullName evidence="1">Uncharacterized protein</fullName>
    </submittedName>
</protein>
<accession>A0ACB9ASY7</accession>
<evidence type="ECO:0000313" key="1">
    <source>
        <dbReference type="EMBL" id="KAI3711565.1"/>
    </source>
</evidence>
<sequence length="72" mass="8592">MGLIRALRLLLLSVWTVVSIKVIELHIDIVWTILVRKYYRLLLILVYLLIYRHFSIWRKSQEEIATVQGRVG</sequence>
<reference evidence="1 2" key="2">
    <citation type="journal article" date="2022" name="Mol. Ecol. Resour.">
        <title>The genomes of chicory, endive, great burdock and yacon provide insights into Asteraceae paleo-polyploidization history and plant inulin production.</title>
        <authorList>
            <person name="Fan W."/>
            <person name="Wang S."/>
            <person name="Wang H."/>
            <person name="Wang A."/>
            <person name="Jiang F."/>
            <person name="Liu H."/>
            <person name="Zhao H."/>
            <person name="Xu D."/>
            <person name="Zhang Y."/>
        </authorList>
    </citation>
    <scope>NUCLEOTIDE SEQUENCE [LARGE SCALE GENOMIC DNA]</scope>
    <source>
        <strain evidence="2">cv. Yunnan</strain>
        <tissue evidence="1">Leaves</tissue>
    </source>
</reference>
<gene>
    <name evidence="1" type="ORF">L1987_70104</name>
</gene>
<keyword evidence="2" id="KW-1185">Reference proteome</keyword>
<comment type="caution">
    <text evidence="1">The sequence shown here is derived from an EMBL/GenBank/DDBJ whole genome shotgun (WGS) entry which is preliminary data.</text>
</comment>
<dbReference type="EMBL" id="CM042041">
    <property type="protein sequence ID" value="KAI3711565.1"/>
    <property type="molecule type" value="Genomic_DNA"/>
</dbReference>
<proteinExistence type="predicted"/>
<evidence type="ECO:0000313" key="2">
    <source>
        <dbReference type="Proteomes" id="UP001056120"/>
    </source>
</evidence>
<organism evidence="1 2">
    <name type="scientific">Smallanthus sonchifolius</name>
    <dbReference type="NCBI Taxonomy" id="185202"/>
    <lineage>
        <taxon>Eukaryota</taxon>
        <taxon>Viridiplantae</taxon>
        <taxon>Streptophyta</taxon>
        <taxon>Embryophyta</taxon>
        <taxon>Tracheophyta</taxon>
        <taxon>Spermatophyta</taxon>
        <taxon>Magnoliopsida</taxon>
        <taxon>eudicotyledons</taxon>
        <taxon>Gunneridae</taxon>
        <taxon>Pentapetalae</taxon>
        <taxon>asterids</taxon>
        <taxon>campanulids</taxon>
        <taxon>Asterales</taxon>
        <taxon>Asteraceae</taxon>
        <taxon>Asteroideae</taxon>
        <taxon>Heliantheae alliance</taxon>
        <taxon>Millerieae</taxon>
        <taxon>Smallanthus</taxon>
    </lineage>
</organism>
<dbReference type="Proteomes" id="UP001056120">
    <property type="component" value="Linkage Group LG24"/>
</dbReference>
<reference evidence="2" key="1">
    <citation type="journal article" date="2022" name="Mol. Ecol. Resour.">
        <title>The genomes of chicory, endive, great burdock and yacon provide insights into Asteraceae palaeo-polyploidization history and plant inulin production.</title>
        <authorList>
            <person name="Fan W."/>
            <person name="Wang S."/>
            <person name="Wang H."/>
            <person name="Wang A."/>
            <person name="Jiang F."/>
            <person name="Liu H."/>
            <person name="Zhao H."/>
            <person name="Xu D."/>
            <person name="Zhang Y."/>
        </authorList>
    </citation>
    <scope>NUCLEOTIDE SEQUENCE [LARGE SCALE GENOMIC DNA]</scope>
    <source>
        <strain evidence="2">cv. Yunnan</strain>
    </source>
</reference>
<name>A0ACB9ASY7_9ASTR</name>